<dbReference type="InterPro" id="IPR013148">
    <property type="entry name" value="Glyco_hydro_32_N"/>
</dbReference>
<comment type="caution">
    <text evidence="6">The sequence shown here is derived from an EMBL/GenBank/DDBJ whole genome shotgun (WGS) entry which is preliminary data.</text>
</comment>
<dbReference type="Proteomes" id="UP000003763">
    <property type="component" value="Unassembled WGS sequence"/>
</dbReference>
<dbReference type="AlphaFoldDB" id="G5HGD1"/>
<evidence type="ECO:0000256" key="2">
    <source>
        <dbReference type="ARBA" id="ARBA00012758"/>
    </source>
</evidence>
<dbReference type="InterPro" id="IPR001362">
    <property type="entry name" value="Glyco_hydro_32"/>
</dbReference>
<evidence type="ECO:0000313" key="6">
    <source>
        <dbReference type="EMBL" id="EHE99510.1"/>
    </source>
</evidence>
<keyword evidence="4" id="KW-0326">Glycosidase</keyword>
<evidence type="ECO:0000256" key="1">
    <source>
        <dbReference type="ARBA" id="ARBA00009902"/>
    </source>
</evidence>
<dbReference type="RefSeq" id="WP_007860873.1">
    <property type="nucleotide sequence ID" value="NZ_JH376420.1"/>
</dbReference>
<dbReference type="SUPFAM" id="SSF75005">
    <property type="entry name" value="Arabinanase/levansucrase/invertase"/>
    <property type="match status" value="1"/>
</dbReference>
<evidence type="ECO:0000313" key="7">
    <source>
        <dbReference type="Proteomes" id="UP000003763"/>
    </source>
</evidence>
<evidence type="ECO:0000256" key="3">
    <source>
        <dbReference type="ARBA" id="ARBA00022801"/>
    </source>
</evidence>
<evidence type="ECO:0000256" key="4">
    <source>
        <dbReference type="ARBA" id="ARBA00023295"/>
    </source>
</evidence>
<reference evidence="6 7" key="1">
    <citation type="submission" date="2011-08" db="EMBL/GenBank/DDBJ databases">
        <title>The Genome Sequence of Clostridium citroniae WAL-17108.</title>
        <authorList>
            <consortium name="The Broad Institute Genome Sequencing Platform"/>
            <person name="Earl A."/>
            <person name="Ward D."/>
            <person name="Feldgarden M."/>
            <person name="Gevers D."/>
            <person name="Finegold S.M."/>
            <person name="Summanen P.H."/>
            <person name="Molitoris D.R."/>
            <person name="Vaisanen M.L."/>
            <person name="Daigneault M."/>
            <person name="Allen-Vercoe E."/>
            <person name="Young S.K."/>
            <person name="Zeng Q."/>
            <person name="Gargeya S."/>
            <person name="Fitzgerald M."/>
            <person name="Haas B."/>
            <person name="Abouelleil A."/>
            <person name="Alvarado L."/>
            <person name="Arachchi H.M."/>
            <person name="Berlin A."/>
            <person name="Brown A."/>
            <person name="Chapman S.B."/>
            <person name="Chen Z."/>
            <person name="Dunbar C."/>
            <person name="Freedman E."/>
            <person name="Gearin G."/>
            <person name="Gellesch M."/>
            <person name="Goldberg J."/>
            <person name="Griggs A."/>
            <person name="Gujja S."/>
            <person name="Heiman D."/>
            <person name="Howarth C."/>
            <person name="Larson L."/>
            <person name="Lui A."/>
            <person name="MacDonald P.J.P."/>
            <person name="Montmayeur A."/>
            <person name="Murphy C."/>
            <person name="Neiman D."/>
            <person name="Pearson M."/>
            <person name="Priest M."/>
            <person name="Roberts A."/>
            <person name="Saif S."/>
            <person name="Shea T."/>
            <person name="Shenoy N."/>
            <person name="Sisk P."/>
            <person name="Stolte C."/>
            <person name="Sykes S."/>
            <person name="Wortman J."/>
            <person name="Nusbaum C."/>
            <person name="Birren B."/>
        </authorList>
    </citation>
    <scope>NUCLEOTIDE SEQUENCE [LARGE SCALE GENOMIC DNA]</scope>
    <source>
        <strain evidence="6 7">WAL-17108</strain>
    </source>
</reference>
<dbReference type="eggNOG" id="COG1621">
    <property type="taxonomic scope" value="Bacteria"/>
</dbReference>
<dbReference type="GO" id="GO:0005975">
    <property type="term" value="P:carbohydrate metabolic process"/>
    <property type="evidence" value="ECO:0007669"/>
    <property type="project" value="InterPro"/>
</dbReference>
<accession>G5HGD1</accession>
<protein>
    <recommendedName>
        <fullName evidence="2">beta-fructofuranosidase</fullName>
        <ecNumber evidence="2">3.2.1.26</ecNumber>
    </recommendedName>
</protein>
<evidence type="ECO:0000259" key="5">
    <source>
        <dbReference type="Pfam" id="PF00251"/>
    </source>
</evidence>
<name>G5HGD1_9FIRM</name>
<comment type="similarity">
    <text evidence="1">Belongs to the glycosyl hydrolase 32 family.</text>
</comment>
<feature type="domain" description="Glycosyl hydrolase family 32 N-terminal" evidence="5">
    <location>
        <begin position="36"/>
        <end position="71"/>
    </location>
</feature>
<proteinExistence type="inferred from homology"/>
<keyword evidence="3" id="KW-0378">Hydrolase</keyword>
<dbReference type="EC" id="3.2.1.26" evidence="2"/>
<dbReference type="EMBL" id="ADLJ01000013">
    <property type="protein sequence ID" value="EHE99510.1"/>
    <property type="molecule type" value="Genomic_DNA"/>
</dbReference>
<dbReference type="PATRIC" id="fig|742733.3.peg.1705"/>
<dbReference type="InterPro" id="IPR013320">
    <property type="entry name" value="ConA-like_dom_sf"/>
</dbReference>
<dbReference type="PANTHER" id="PTHR43101:SF1">
    <property type="entry name" value="BETA-FRUCTOSIDASE"/>
    <property type="match status" value="1"/>
</dbReference>
<dbReference type="GO" id="GO:0004564">
    <property type="term" value="F:beta-fructofuranosidase activity"/>
    <property type="evidence" value="ECO:0007669"/>
    <property type="project" value="UniProtKB-EC"/>
</dbReference>
<dbReference type="InterPro" id="IPR023296">
    <property type="entry name" value="Glyco_hydro_beta-prop_sf"/>
</dbReference>
<dbReference type="SUPFAM" id="SSF49899">
    <property type="entry name" value="Concanavalin A-like lectins/glucanases"/>
    <property type="match status" value="1"/>
</dbReference>
<gene>
    <name evidence="6" type="ORF">HMPREF9469_01643</name>
</gene>
<dbReference type="Gene3D" id="2.115.10.20">
    <property type="entry name" value="Glycosyl hydrolase domain, family 43"/>
    <property type="match status" value="1"/>
</dbReference>
<dbReference type="HOGENOM" id="CLU_001528_3_1_9"/>
<sequence>MLETKEQLEQLLARGVEDIINASETANQDPVRPMYHFHSPSQWMDDPNGIIYHKGYYHMMYSLNPNTSEHRAGMVYKTAHRVWDPEHEDWTGGITVWGHARSRDLIHWEHLPIALYPVIEKGEHFIWFGTTALNENGTPVAIYTSVGPEKRPEDTADQWLWFGDEDLLTWSPAKENPVLDYSLHGDEILTEWRDPFVVKHNGNGYLILGAKRIGKQKNDAVIALYEAQNPEYTRWLYKGVIFSLDDNKIPSCECPNLVRVNGKWVILVSPHGIVRYYTGEMDFDNAHFTVESHGIVDWSTNFYATNVLEDHEGRKIMWGAVEGFCNTKGWNGCVSLPRQLTVSEKGVLVQRPVEELKQLRGGHTGFKGCIMPGNSRELLDMKNGTSELHILIRQDGVSRITFPSIKAEIKIEKNRISVGGKQALLEPALERELTIFLDRTVIEIFLDQGSCLTVVLPEPLVDGKVQILAEEGEVSVEADAYDLECADLFSMKSFC</sequence>
<dbReference type="CDD" id="cd08996">
    <property type="entry name" value="GH32_FFase"/>
    <property type="match status" value="1"/>
</dbReference>
<dbReference type="Pfam" id="PF00251">
    <property type="entry name" value="Glyco_hydro_32N"/>
    <property type="match status" value="2"/>
</dbReference>
<organism evidence="6 7">
    <name type="scientific">[Clostridium] citroniae WAL-17108</name>
    <dbReference type="NCBI Taxonomy" id="742733"/>
    <lineage>
        <taxon>Bacteria</taxon>
        <taxon>Bacillati</taxon>
        <taxon>Bacillota</taxon>
        <taxon>Clostridia</taxon>
        <taxon>Lachnospirales</taxon>
        <taxon>Lachnospiraceae</taxon>
        <taxon>Enterocloster</taxon>
    </lineage>
</organism>
<dbReference type="PANTHER" id="PTHR43101">
    <property type="entry name" value="BETA-FRUCTOSIDASE"/>
    <property type="match status" value="1"/>
</dbReference>
<dbReference type="InterPro" id="IPR051214">
    <property type="entry name" value="GH32_Enzymes"/>
</dbReference>
<feature type="domain" description="Glycosyl hydrolase family 32 N-terminal" evidence="5">
    <location>
        <begin position="83"/>
        <end position="352"/>
    </location>
</feature>
<dbReference type="SMART" id="SM00640">
    <property type="entry name" value="Glyco_32"/>
    <property type="match status" value="1"/>
</dbReference>